<dbReference type="SUPFAM" id="SSF52777">
    <property type="entry name" value="CoA-dependent acyltransferases"/>
    <property type="match status" value="1"/>
</dbReference>
<gene>
    <name evidence="1" type="ORF">SAMN02982990_03199</name>
</gene>
<organism evidence="1 2">
    <name type="scientific">Photorhabdus luminescens</name>
    <name type="common">Xenorhabdus luminescens</name>
    <dbReference type="NCBI Taxonomy" id="29488"/>
    <lineage>
        <taxon>Bacteria</taxon>
        <taxon>Pseudomonadati</taxon>
        <taxon>Pseudomonadota</taxon>
        <taxon>Gammaproteobacteria</taxon>
        <taxon>Enterobacterales</taxon>
        <taxon>Morganellaceae</taxon>
        <taxon>Photorhabdus</taxon>
    </lineage>
</organism>
<sequence length="170" mass="19523">MGGHGREDLFDEVDLGRTIGWFTCGFPFLLPFSMGRSFDEHATDMARLLCEVPTRGFGFEALRYLSVNPQITEKLKAIPRPQLRLDFEGELLFLNMPDKEKDNPIFIDITTEGTGYWKPRVTPMDYLLCFNISVNDGQMEIRAQFAGDVIPKEQIKTVLSEFNERITHKN</sequence>
<evidence type="ECO:0000313" key="1">
    <source>
        <dbReference type="EMBL" id="SCZ69219.1"/>
    </source>
</evidence>
<dbReference type="Gene3D" id="3.30.559.30">
    <property type="entry name" value="Nonribosomal peptide synthetase, condensation domain"/>
    <property type="match status" value="1"/>
</dbReference>
<dbReference type="AlphaFoldDB" id="A0A1G5R7C2"/>
<keyword evidence="2" id="KW-1185">Reference proteome</keyword>
<dbReference type="EMBL" id="FMWJ01000016">
    <property type="protein sequence ID" value="SCZ69219.1"/>
    <property type="molecule type" value="Genomic_DNA"/>
</dbReference>
<accession>A0A1G5R7C2</accession>
<name>A0A1G5R7C2_PHOLU</name>
<protein>
    <recommendedName>
        <fullName evidence="3">Condensation domain-containing protein</fullName>
    </recommendedName>
</protein>
<evidence type="ECO:0000313" key="2">
    <source>
        <dbReference type="Proteomes" id="UP000183223"/>
    </source>
</evidence>
<reference evidence="2" key="1">
    <citation type="submission" date="2016-10" db="EMBL/GenBank/DDBJ databases">
        <authorList>
            <person name="Varghese N."/>
            <person name="Submissions S."/>
        </authorList>
    </citation>
    <scope>NUCLEOTIDE SEQUENCE [LARGE SCALE GENOMIC DNA]</scope>
    <source>
        <strain evidence="2">ATCC 29999</strain>
    </source>
</reference>
<proteinExistence type="predicted"/>
<dbReference type="Proteomes" id="UP000183223">
    <property type="component" value="Unassembled WGS sequence"/>
</dbReference>
<evidence type="ECO:0008006" key="3">
    <source>
        <dbReference type="Google" id="ProtNLM"/>
    </source>
</evidence>